<gene>
    <name evidence="2" type="ORF">ABEG17_03095</name>
</gene>
<feature type="transmembrane region" description="Helical" evidence="1">
    <location>
        <begin position="387"/>
        <end position="407"/>
    </location>
</feature>
<name>A0AAU7JV81_9MICO</name>
<evidence type="ECO:0000313" key="2">
    <source>
        <dbReference type="EMBL" id="XBO44332.1"/>
    </source>
</evidence>
<feature type="transmembrane region" description="Helical" evidence="1">
    <location>
        <begin position="101"/>
        <end position="123"/>
    </location>
</feature>
<reference evidence="2" key="1">
    <citation type="submission" date="2024-05" db="EMBL/GenBank/DDBJ databases">
        <authorList>
            <person name="Kim S."/>
            <person name="Heo J."/>
            <person name="Choi H."/>
            <person name="Choi Y."/>
            <person name="Kwon S.-W."/>
            <person name="Kim Y."/>
        </authorList>
    </citation>
    <scope>NUCLEOTIDE SEQUENCE</scope>
    <source>
        <strain evidence="2">KACC 23699</strain>
    </source>
</reference>
<organism evidence="2">
    <name type="scientific">Pedococcus sp. KACC 23699</name>
    <dbReference type="NCBI Taxonomy" id="3149228"/>
    <lineage>
        <taxon>Bacteria</taxon>
        <taxon>Bacillati</taxon>
        <taxon>Actinomycetota</taxon>
        <taxon>Actinomycetes</taxon>
        <taxon>Micrococcales</taxon>
        <taxon>Intrasporangiaceae</taxon>
        <taxon>Pedococcus</taxon>
    </lineage>
</organism>
<dbReference type="RefSeq" id="WP_406831820.1">
    <property type="nucleotide sequence ID" value="NZ_CP157483.1"/>
</dbReference>
<dbReference type="AlphaFoldDB" id="A0AAU7JV81"/>
<keyword evidence="1" id="KW-1133">Transmembrane helix</keyword>
<feature type="transmembrane region" description="Helical" evidence="1">
    <location>
        <begin position="12"/>
        <end position="32"/>
    </location>
</feature>
<feature type="transmembrane region" description="Helical" evidence="1">
    <location>
        <begin position="240"/>
        <end position="261"/>
    </location>
</feature>
<dbReference type="EMBL" id="CP157483">
    <property type="protein sequence ID" value="XBO44332.1"/>
    <property type="molecule type" value="Genomic_DNA"/>
</dbReference>
<protein>
    <recommendedName>
        <fullName evidence="3">YfhO family protein</fullName>
    </recommendedName>
</protein>
<evidence type="ECO:0000256" key="1">
    <source>
        <dbReference type="SAM" id="Phobius"/>
    </source>
</evidence>
<proteinExistence type="predicted"/>
<evidence type="ECO:0008006" key="3">
    <source>
        <dbReference type="Google" id="ProtNLM"/>
    </source>
</evidence>
<feature type="transmembrane region" description="Helical" evidence="1">
    <location>
        <begin position="324"/>
        <end position="342"/>
    </location>
</feature>
<sequence>MNRDSHRLRAAAGPVVAVVSSIVAAMQALRLWEWRPGVPLSLSGDAPQILVQVDAILRSDWYQVNHHVGAPFGLNQAWFTTADVLNFSVIKALGLFTDSAATASAVFFLIGFPAAALTAYWLARELGLTRPAAVATGVLFSVIPGHQQWFDHLWLASYWMVPLAVWLIVRVARGEPLLPPHSSLRAGGHVARHARWMTFRTVAIVVAIGLADVYYVAFTLILLGVVLVLRLASGTRAVQLLPGATAAAGIGILCGVSLFAATRGRAGDLVTGALPATRGIGESELYAGKLIELVLPWHEHRAAPLQFLSRAYGIAAPPNVEHPALGLVALVGVVAILWRCVASLATGRRISATWGLLAALTLVSLAFYTKGGLGSVVALFLTPQIRTWSRFVVFIALLGLLAAGLGLSRLGRRHGRSVAWVAAVLVTTVGVLDQTNPAVAPDYRHLALQRTELETYAEHLSDTVGGGCAIFQLPVVAYPEEAPPGNMADYDHLLPSISSPDSLSWSYGAIRGTQRSDWQQALPVSDQRRLLEDVAAAGFCAVSIDRDGYAGSGDPTDLTGDLLGEPVATAAGESLAAYDLRPLAARLSGAGQQRRDAVLRPVVASLGGSLVKLSDGVPSQTTGPTALVTLSNMGAAPVPTTLTFELSSTGPEQRSVTISGPGIQRQVVRVSDTRPQEVSVDLTAPRGSTKVTLEATGGIAPVPGTEGREQAALVVRNLRLSTTVGVNAASLQQFLAASPPSLR</sequence>
<keyword evidence="1" id="KW-0472">Membrane</keyword>
<feature type="transmembrane region" description="Helical" evidence="1">
    <location>
        <begin position="202"/>
        <end position="228"/>
    </location>
</feature>
<keyword evidence="1" id="KW-0812">Transmembrane</keyword>
<accession>A0AAU7JV81</accession>
<feature type="transmembrane region" description="Helical" evidence="1">
    <location>
        <begin position="354"/>
        <end position="381"/>
    </location>
</feature>